<evidence type="ECO:0000256" key="8">
    <source>
        <dbReference type="PIRNR" id="PIRNR000485"/>
    </source>
</evidence>
<dbReference type="EC" id="2.4.2.14" evidence="7"/>
<sequence length="489" mass="52952">MRNLGEKCAVFGVYGKGLDVARLSFFGLFALQHRGQESSGIATASGESIMLHKGMGLVSQVFNDQLIESLKGHIAVGHNRYSTTGGTHVKHAQPMIAAGSQSLTKIAYEDAHPSLNDSVSLSSPAQDGAIALAHNGNLPTTDALAEFLRSKDVDTTEFSDSRMIVEAIAARMRDGLSLEASIKDVYPLLTGAFSLLIMSRDSLVAVRDRCGIRPLALATLNGGHVVASETCAFAPIGAEFVREIGAGEMVVIDEKGVRSEQIVKPDPKLDIFEFIYFARPDSTLLGKLIYEVRRNFGIQLAKEYPVKADIVIPVPETAIASAIGYAHALGIPFEMGLTKNRYIHRTFITPEQHVREQGVRAKLTALPEILRGKRVVVFDDSIVRGTTSRQIVKMLFEAGAKEVHFLVASPPVKFPDFYGIDTPKQSDLIAATKSVDEIEKYLGATSLRYLSYDGMIAATGLSADQFSTSCFNGVYPIDIGARAKEVQSV</sequence>
<dbReference type="EMBL" id="MFMA01000046">
    <property type="protein sequence ID" value="OGG73674.1"/>
    <property type="molecule type" value="Genomic_DNA"/>
</dbReference>
<proteinExistence type="inferred from homology"/>
<comment type="cofactor">
    <cofactor evidence="7 10">
        <name>Mg(2+)</name>
        <dbReference type="ChEBI" id="CHEBI:18420"/>
    </cofactor>
    <text evidence="7 10">Binds 1 Mg(2+) ion per subunit.</text>
</comment>
<keyword evidence="7 10" id="KW-0479">Metal-binding</keyword>
<dbReference type="PANTHER" id="PTHR11907">
    <property type="entry name" value="AMIDOPHOSPHORIBOSYLTRANSFERASE"/>
    <property type="match status" value="1"/>
</dbReference>
<evidence type="ECO:0000256" key="3">
    <source>
        <dbReference type="ARBA" id="ARBA00022676"/>
    </source>
</evidence>
<gene>
    <name evidence="7" type="primary">purF</name>
    <name evidence="12" type="ORF">A3A40_03360</name>
</gene>
<dbReference type="AlphaFoldDB" id="A0A1F6EJ69"/>
<comment type="caution">
    <text evidence="12">The sequence shown here is derived from an EMBL/GenBank/DDBJ whole genome shotgun (WGS) entry which is preliminary data.</text>
</comment>
<protein>
    <recommendedName>
        <fullName evidence="7">Amidophosphoribosyltransferase</fullName>
        <shortName evidence="7">ATase</shortName>
        <ecNumber evidence="7">2.4.2.14</ecNumber>
    </recommendedName>
    <alternativeName>
        <fullName evidence="7">Glutamine phosphoribosylpyrophosphate amidotransferase</fullName>
        <shortName evidence="7">GPATase</shortName>
    </alternativeName>
</protein>
<feature type="binding site" evidence="7 10">
    <location>
        <position position="317"/>
    </location>
    <ligand>
        <name>Mg(2+)</name>
        <dbReference type="ChEBI" id="CHEBI:18420"/>
    </ligand>
</feature>
<accession>A0A1F6EJ69</accession>
<keyword evidence="6 7" id="KW-0315">Glutamine amidotransferase</keyword>
<keyword evidence="7 10" id="KW-0460">Magnesium</keyword>
<comment type="similarity">
    <text evidence="2 7 8">In the C-terminal section; belongs to the purine/pyrimidine phosphoribosyltransferase family.</text>
</comment>
<dbReference type="Gene3D" id="3.40.50.2020">
    <property type="match status" value="1"/>
</dbReference>
<evidence type="ECO:0000256" key="5">
    <source>
        <dbReference type="ARBA" id="ARBA00022755"/>
    </source>
</evidence>
<comment type="catalytic activity">
    <reaction evidence="7 8">
        <text>5-phospho-beta-D-ribosylamine + L-glutamate + diphosphate = 5-phospho-alpha-D-ribose 1-diphosphate + L-glutamine + H2O</text>
        <dbReference type="Rhea" id="RHEA:14905"/>
        <dbReference type="ChEBI" id="CHEBI:15377"/>
        <dbReference type="ChEBI" id="CHEBI:29985"/>
        <dbReference type="ChEBI" id="CHEBI:33019"/>
        <dbReference type="ChEBI" id="CHEBI:58017"/>
        <dbReference type="ChEBI" id="CHEBI:58359"/>
        <dbReference type="ChEBI" id="CHEBI:58681"/>
        <dbReference type="EC" id="2.4.2.14"/>
    </reaction>
</comment>
<organism evidence="12 13">
    <name type="scientific">Candidatus Kaiserbacteria bacterium RIFCSPLOWO2_01_FULL_54_20</name>
    <dbReference type="NCBI Taxonomy" id="1798513"/>
    <lineage>
        <taxon>Bacteria</taxon>
        <taxon>Candidatus Kaiseribacteriota</taxon>
    </lineage>
</organism>
<keyword evidence="5 7" id="KW-0658">Purine biosynthesis</keyword>
<comment type="pathway">
    <text evidence="1 7 8">Purine metabolism; IMP biosynthesis via de novo pathway; N(1)-(5-phospho-D-ribosyl)glycinamide from 5-phospho-alpha-D-ribose 1-diphosphate: step 1/2.</text>
</comment>
<dbReference type="PROSITE" id="PS51278">
    <property type="entry name" value="GATASE_TYPE_2"/>
    <property type="match status" value="1"/>
</dbReference>
<evidence type="ECO:0000256" key="4">
    <source>
        <dbReference type="ARBA" id="ARBA00022679"/>
    </source>
</evidence>
<evidence type="ECO:0000256" key="10">
    <source>
        <dbReference type="PIRSR" id="PIRSR000485-2"/>
    </source>
</evidence>
<feature type="active site" description="Nucleophile" evidence="7 9">
    <location>
        <position position="8"/>
    </location>
</feature>
<dbReference type="SUPFAM" id="SSF56235">
    <property type="entry name" value="N-terminal nucleophile aminohydrolases (Ntn hydrolases)"/>
    <property type="match status" value="1"/>
</dbReference>
<dbReference type="InterPro" id="IPR029057">
    <property type="entry name" value="PRTase-like"/>
</dbReference>
<dbReference type="Pfam" id="PF00156">
    <property type="entry name" value="Pribosyltran"/>
    <property type="match status" value="1"/>
</dbReference>
<dbReference type="Gene3D" id="3.60.20.10">
    <property type="entry name" value="Glutamine Phosphoribosylpyrophosphate, subunit 1, domain 1"/>
    <property type="match status" value="1"/>
</dbReference>
<feature type="domain" description="Glutamine amidotransferase type-2" evidence="11">
    <location>
        <begin position="8"/>
        <end position="255"/>
    </location>
</feature>
<evidence type="ECO:0000256" key="1">
    <source>
        <dbReference type="ARBA" id="ARBA00005209"/>
    </source>
</evidence>
<dbReference type="InterPro" id="IPR005854">
    <property type="entry name" value="PurF"/>
</dbReference>
<dbReference type="UniPathway" id="UPA00074">
    <property type="reaction ID" value="UER00124"/>
</dbReference>
<dbReference type="STRING" id="1798513.A3A40_03360"/>
<evidence type="ECO:0000256" key="6">
    <source>
        <dbReference type="ARBA" id="ARBA00022962"/>
    </source>
</evidence>
<keyword evidence="4 7" id="KW-0808">Transferase</keyword>
<feature type="binding site" evidence="7 10">
    <location>
        <position position="379"/>
    </location>
    <ligand>
        <name>Mg(2+)</name>
        <dbReference type="ChEBI" id="CHEBI:18420"/>
    </ligand>
</feature>
<keyword evidence="3 7" id="KW-0328">Glycosyltransferase</keyword>
<evidence type="ECO:0000313" key="13">
    <source>
        <dbReference type="Proteomes" id="UP000178427"/>
    </source>
</evidence>
<dbReference type="GO" id="GO:0006189">
    <property type="term" value="P:'de novo' IMP biosynthetic process"/>
    <property type="evidence" value="ECO:0007669"/>
    <property type="project" value="UniProtKB-UniRule"/>
</dbReference>
<dbReference type="GO" id="GO:0009113">
    <property type="term" value="P:purine nucleobase biosynthetic process"/>
    <property type="evidence" value="ECO:0007669"/>
    <property type="project" value="InterPro"/>
</dbReference>
<dbReference type="InterPro" id="IPR035584">
    <property type="entry name" value="PurF_N"/>
</dbReference>
<dbReference type="CDD" id="cd00715">
    <property type="entry name" value="GPATase_N"/>
    <property type="match status" value="1"/>
</dbReference>
<evidence type="ECO:0000256" key="7">
    <source>
        <dbReference type="HAMAP-Rule" id="MF_01931"/>
    </source>
</evidence>
<evidence type="ECO:0000256" key="9">
    <source>
        <dbReference type="PIRSR" id="PIRSR000485-1"/>
    </source>
</evidence>
<dbReference type="SUPFAM" id="SSF53271">
    <property type="entry name" value="PRTase-like"/>
    <property type="match status" value="1"/>
</dbReference>
<dbReference type="CDD" id="cd06223">
    <property type="entry name" value="PRTases_typeI"/>
    <property type="match status" value="1"/>
</dbReference>
<evidence type="ECO:0000313" key="12">
    <source>
        <dbReference type="EMBL" id="OGG73674.1"/>
    </source>
</evidence>
<dbReference type="InterPro" id="IPR029055">
    <property type="entry name" value="Ntn_hydrolases_N"/>
</dbReference>
<evidence type="ECO:0000259" key="11">
    <source>
        <dbReference type="PROSITE" id="PS51278"/>
    </source>
</evidence>
<reference evidence="12 13" key="1">
    <citation type="journal article" date="2016" name="Nat. Commun.">
        <title>Thousands of microbial genomes shed light on interconnected biogeochemical processes in an aquifer system.</title>
        <authorList>
            <person name="Anantharaman K."/>
            <person name="Brown C.T."/>
            <person name="Hug L.A."/>
            <person name="Sharon I."/>
            <person name="Castelle C.J."/>
            <person name="Probst A.J."/>
            <person name="Thomas B.C."/>
            <person name="Singh A."/>
            <person name="Wilkins M.J."/>
            <person name="Karaoz U."/>
            <person name="Brodie E.L."/>
            <person name="Williams K.H."/>
            <person name="Hubbard S.S."/>
            <person name="Banfield J.F."/>
        </authorList>
    </citation>
    <scope>NUCLEOTIDE SEQUENCE [LARGE SCALE GENOMIC DNA]</scope>
</reference>
<dbReference type="Pfam" id="PF13537">
    <property type="entry name" value="GATase_7"/>
    <property type="match status" value="1"/>
</dbReference>
<dbReference type="Proteomes" id="UP000178427">
    <property type="component" value="Unassembled WGS sequence"/>
</dbReference>
<feature type="binding site" evidence="7 10">
    <location>
        <position position="380"/>
    </location>
    <ligand>
        <name>Mg(2+)</name>
        <dbReference type="ChEBI" id="CHEBI:18420"/>
    </ligand>
</feature>
<dbReference type="PIRSF" id="PIRSF000485">
    <property type="entry name" value="Amd_phspho_trans"/>
    <property type="match status" value="1"/>
</dbReference>
<dbReference type="InterPro" id="IPR017932">
    <property type="entry name" value="GATase_2_dom"/>
</dbReference>
<dbReference type="InterPro" id="IPR000836">
    <property type="entry name" value="PRTase_dom"/>
</dbReference>
<name>A0A1F6EJ69_9BACT</name>
<dbReference type="HAMAP" id="MF_01931">
    <property type="entry name" value="PurF"/>
    <property type="match status" value="1"/>
</dbReference>
<comment type="caution">
    <text evidence="7">Lacks conserved residue(s) required for the propagation of feature annotation.</text>
</comment>
<comment type="function">
    <text evidence="7">Catalyzes the formation of phosphoribosylamine from phosphoribosylpyrophosphate (PRPP) and glutamine.</text>
</comment>
<evidence type="ECO:0000256" key="2">
    <source>
        <dbReference type="ARBA" id="ARBA00010138"/>
    </source>
</evidence>
<dbReference type="GO" id="GO:0004044">
    <property type="term" value="F:amidophosphoribosyltransferase activity"/>
    <property type="evidence" value="ECO:0007669"/>
    <property type="project" value="UniProtKB-UniRule"/>
</dbReference>
<dbReference type="GO" id="GO:0000287">
    <property type="term" value="F:magnesium ion binding"/>
    <property type="evidence" value="ECO:0007669"/>
    <property type="project" value="UniProtKB-UniRule"/>
</dbReference>